<dbReference type="Pfam" id="PF26016">
    <property type="entry name" value="ExoI_C"/>
    <property type="match status" value="1"/>
</dbReference>
<dbReference type="AlphaFoldDB" id="A0A2D0KUW2"/>
<comment type="subunit">
    <text evidence="13">Monomer. Interacts with ssb (via C-terminus); this interaction stimulates the exonuclease activity by recruiting the enzyme to its substrate.</text>
</comment>
<dbReference type="GO" id="GO:0008310">
    <property type="term" value="F:single-stranded DNA 3'-5' DNA exonuclease activity"/>
    <property type="evidence" value="ECO:0007669"/>
    <property type="project" value="UniProtKB-EC"/>
</dbReference>
<feature type="domain" description="ExoI C-terminal" evidence="18">
    <location>
        <begin position="373"/>
        <end position="490"/>
    </location>
</feature>
<evidence type="ECO:0000256" key="10">
    <source>
        <dbReference type="ARBA" id="ARBA00023125"/>
    </source>
</evidence>
<sequence>MVYHIFQPIDNRCRIALSNDKNPTFYFHDYETFGIHPALDRPAQFAGVRTDSDFNIIEEPLVVYCAPADDYLPEPEAVMITGITPQLALKKGVNEAEFTRLIHTEFSKPNTCILGYNNIRFDDEVSRNIFYRNFYDPYAYSWQKGNSRWDLLDVLRACYALRPEGIIWPENDDGLPSFKLEQLTKANGIEHVHAHDAMSDVYATIAMAKLVKTAQPKLFDYFFQLRNKQKVSNQIDIPQMKPLVHVSGMFGSLRSNISLIAPLAWHPTNRNAVIMCDLAGDISPLLELDANELRERLYTRRDKLQPDQSPVPIKLVHINKCPIIAPENTLRPQDAERVGLDRNQCAQNLTILRNNPQIREKIVELFSQPEEFPESDNVDAKLYSGFFSDADKTAMEIIRETTPQNLPALDLTFQDSRVKDLLFRYRARNYPATLDYGEQQRWLQHRREIFTQENITQYFATIERLFIEHQSDEEKCRQLKALIDYAVQLAE</sequence>
<dbReference type="Gene3D" id="1.10.287.1240">
    <property type="match status" value="1"/>
</dbReference>
<dbReference type="PANTHER" id="PTHR11046:SF11">
    <property type="entry name" value="EXODEOXYRIBONUCLEASE I"/>
    <property type="match status" value="1"/>
</dbReference>
<dbReference type="FunFam" id="3.30.420.10:FF:000033">
    <property type="entry name" value="Exodeoxyribonuclease I"/>
    <property type="match status" value="1"/>
</dbReference>
<dbReference type="InterPro" id="IPR012337">
    <property type="entry name" value="RNaseH-like_sf"/>
</dbReference>
<dbReference type="InterPro" id="IPR034747">
    <property type="entry name" value="EXOI_SH3"/>
</dbReference>
<keyword evidence="8 14" id="KW-0269">Exonuclease</keyword>
<dbReference type="Gene3D" id="3.30.420.10">
    <property type="entry name" value="Ribonuclease H-like superfamily/Ribonuclease H"/>
    <property type="match status" value="1"/>
</dbReference>
<dbReference type="GO" id="GO:0046872">
    <property type="term" value="F:metal ion binding"/>
    <property type="evidence" value="ECO:0007669"/>
    <property type="project" value="UniProtKB-KW"/>
</dbReference>
<dbReference type="InterPro" id="IPR013520">
    <property type="entry name" value="Ribonucl_H"/>
</dbReference>
<dbReference type="InterPro" id="IPR023607">
    <property type="entry name" value="Exodeoxyribonuclease_I"/>
</dbReference>
<dbReference type="NCBIfam" id="NF008746">
    <property type="entry name" value="PRK11779.1"/>
    <property type="match status" value="1"/>
</dbReference>
<reference evidence="19 20" key="1">
    <citation type="journal article" date="2017" name="Nat. Microbiol.">
        <title>Natural product diversity associated with the nematode symbionts Photorhabdus and Xenorhabdus.</title>
        <authorList>
            <person name="Tobias N.J."/>
            <person name="Wolff H."/>
            <person name="Djahanschiri B."/>
            <person name="Grundmann F."/>
            <person name="Kronenwerth M."/>
            <person name="Shi Y.M."/>
            <person name="Simonyi S."/>
            <person name="Grun P."/>
            <person name="Shapiro-Ilan D."/>
            <person name="Pidot S.J."/>
            <person name="Stinear T.P."/>
            <person name="Ebersberger I."/>
            <person name="Bode H.B."/>
        </authorList>
    </citation>
    <scope>NUCLEOTIDE SEQUENCE [LARGE SCALE GENOMIC DNA]</scope>
    <source>
        <strain evidence="19 20">DSM 17904</strain>
    </source>
</reference>
<dbReference type="PANTHER" id="PTHR11046">
    <property type="entry name" value="OLIGORIBONUCLEASE, MITOCHONDRIAL"/>
    <property type="match status" value="1"/>
</dbReference>
<dbReference type="Pfam" id="PF08411">
    <property type="entry name" value="ExoI_SH3"/>
    <property type="match status" value="1"/>
</dbReference>
<dbReference type="InterPro" id="IPR022894">
    <property type="entry name" value="Oligoribonuclease"/>
</dbReference>
<proteinExistence type="predicted"/>
<evidence type="ECO:0000259" key="18">
    <source>
        <dbReference type="PROSITE" id="PS51785"/>
    </source>
</evidence>
<evidence type="ECO:0000256" key="9">
    <source>
        <dbReference type="ARBA" id="ARBA00022842"/>
    </source>
</evidence>
<dbReference type="FunFam" id="1.20.1280.70:FF:000001">
    <property type="entry name" value="Exodeoxyribonuclease I"/>
    <property type="match status" value="1"/>
</dbReference>
<name>A0A2D0KUW2_9GAMM</name>
<dbReference type="InterPro" id="IPR038649">
    <property type="entry name" value="EXOI_SH3_sf"/>
</dbReference>
<dbReference type="FunFam" id="3.30.1520.20:FF:000001">
    <property type="entry name" value="Exodeoxyribonuclease I"/>
    <property type="match status" value="1"/>
</dbReference>
<dbReference type="Pfam" id="PF00929">
    <property type="entry name" value="RNase_T"/>
    <property type="match status" value="1"/>
</dbReference>
<protein>
    <recommendedName>
        <fullName evidence="3 14">Exodeoxyribonuclease I</fullName>
        <ecNumber evidence="2 14">3.1.11.1</ecNumber>
    </recommendedName>
</protein>
<feature type="binding site" evidence="16">
    <location>
        <position position="31"/>
    </location>
    <ligand>
        <name>Mg(2+)</name>
        <dbReference type="ChEBI" id="CHEBI:18420"/>
        <label>2</label>
    </ligand>
</feature>
<keyword evidence="6 14" id="KW-0227">DNA damage</keyword>
<keyword evidence="4 14" id="KW-0540">Nuclease</keyword>
<dbReference type="GO" id="GO:0006281">
    <property type="term" value="P:DNA repair"/>
    <property type="evidence" value="ECO:0007669"/>
    <property type="project" value="UniProtKB-KW"/>
</dbReference>
<dbReference type="GO" id="GO:0000175">
    <property type="term" value="F:3'-5'-RNA exonuclease activity"/>
    <property type="evidence" value="ECO:0007669"/>
    <property type="project" value="InterPro"/>
</dbReference>
<evidence type="ECO:0000259" key="17">
    <source>
        <dbReference type="PROSITE" id="PS51784"/>
    </source>
</evidence>
<feature type="binding site" evidence="16">
    <location>
        <position position="200"/>
    </location>
    <ligand>
        <name>Mg(2+)</name>
        <dbReference type="ChEBI" id="CHEBI:18420"/>
        <label>2</label>
    </ligand>
</feature>
<accession>A0A2D0KUW2</accession>
<comment type="catalytic activity">
    <reaction evidence="1 14">
        <text>Exonucleolytic cleavage in the 3'- to 5'-direction to yield nucleoside 5'-phosphates.</text>
        <dbReference type="EC" id="3.1.11.1"/>
    </reaction>
</comment>
<keyword evidence="20" id="KW-1185">Reference proteome</keyword>
<evidence type="ECO:0000256" key="12">
    <source>
        <dbReference type="ARBA" id="ARBA00046035"/>
    </source>
</evidence>
<evidence type="ECO:0000313" key="20">
    <source>
        <dbReference type="Proteomes" id="UP000222366"/>
    </source>
</evidence>
<feature type="binding site" evidence="15">
    <location>
        <position position="179"/>
    </location>
    <ligand>
        <name>substrate</name>
    </ligand>
</feature>
<evidence type="ECO:0000256" key="5">
    <source>
        <dbReference type="ARBA" id="ARBA00022723"/>
    </source>
</evidence>
<dbReference type="SUPFAM" id="SSF53098">
    <property type="entry name" value="Ribonuclease H-like"/>
    <property type="match status" value="1"/>
</dbReference>
<evidence type="ECO:0000256" key="2">
    <source>
        <dbReference type="ARBA" id="ARBA00012108"/>
    </source>
</evidence>
<keyword evidence="11 14" id="KW-0234">DNA repair</keyword>
<dbReference type="EC" id="3.1.11.1" evidence="2 14"/>
<dbReference type="Proteomes" id="UP000222366">
    <property type="component" value="Unassembled WGS sequence"/>
</dbReference>
<feature type="domain" description="ExoI SH3-like" evidence="17">
    <location>
        <begin position="216"/>
        <end position="370"/>
    </location>
</feature>
<evidence type="ECO:0000256" key="7">
    <source>
        <dbReference type="ARBA" id="ARBA00022801"/>
    </source>
</evidence>
<evidence type="ECO:0000256" key="4">
    <source>
        <dbReference type="ARBA" id="ARBA00022722"/>
    </source>
</evidence>
<keyword evidence="9 16" id="KW-0460">Magnesium</keyword>
<dbReference type="PIRSF" id="PIRSF000977">
    <property type="entry name" value="Exodeoxyribonuclease_I"/>
    <property type="match status" value="1"/>
</dbReference>
<evidence type="ECO:0000256" key="13">
    <source>
        <dbReference type="ARBA" id="ARBA00046792"/>
    </source>
</evidence>
<evidence type="ECO:0000256" key="14">
    <source>
        <dbReference type="PIRNR" id="PIRNR000977"/>
    </source>
</evidence>
<comment type="cofactor">
    <cofactor evidence="16">
        <name>Mg(2+)</name>
        <dbReference type="ChEBI" id="CHEBI:18420"/>
    </cofactor>
    <text evidence="16">Binds 2 Mg(2+) ions per monomer.</text>
</comment>
<keyword evidence="5 16" id="KW-0479">Metal-binding</keyword>
<dbReference type="InterPro" id="IPR058561">
    <property type="entry name" value="Exonuc_1_C"/>
</dbReference>
<keyword evidence="7 14" id="KW-0378">Hydrolase</keyword>
<comment type="caution">
    <text evidence="19">The sequence shown here is derived from an EMBL/GenBank/DDBJ whole genome shotgun (WGS) entry which is preliminary data.</text>
</comment>
<dbReference type="PROSITE" id="PS51784">
    <property type="entry name" value="EXOI_SH3"/>
    <property type="match status" value="1"/>
</dbReference>
<dbReference type="Gene3D" id="3.30.1520.20">
    <property type="entry name" value="Exonuclease ExoI, domain 2"/>
    <property type="match status" value="1"/>
</dbReference>
<dbReference type="GO" id="GO:0003677">
    <property type="term" value="F:DNA binding"/>
    <property type="evidence" value="ECO:0007669"/>
    <property type="project" value="UniProtKB-KW"/>
</dbReference>
<dbReference type="EMBL" id="NJAJ01000004">
    <property type="protein sequence ID" value="PHM67202.1"/>
    <property type="molecule type" value="Genomic_DNA"/>
</dbReference>
<evidence type="ECO:0000256" key="1">
    <source>
        <dbReference type="ARBA" id="ARBA00000563"/>
    </source>
</evidence>
<evidence type="ECO:0000313" key="19">
    <source>
        <dbReference type="EMBL" id="PHM67202.1"/>
    </source>
</evidence>
<keyword evidence="10" id="KW-0238">DNA-binding</keyword>
<organism evidence="19 20">
    <name type="scientific">Xenorhabdus stockiae</name>
    <dbReference type="NCBI Taxonomy" id="351614"/>
    <lineage>
        <taxon>Bacteria</taxon>
        <taxon>Pseudomonadati</taxon>
        <taxon>Pseudomonadota</taxon>
        <taxon>Gammaproteobacteria</taxon>
        <taxon>Enterobacterales</taxon>
        <taxon>Morganellaceae</taxon>
        <taxon>Xenorhabdus</taxon>
    </lineage>
</organism>
<evidence type="ECO:0000256" key="6">
    <source>
        <dbReference type="ARBA" id="ARBA00022763"/>
    </source>
</evidence>
<evidence type="ECO:0000256" key="15">
    <source>
        <dbReference type="PIRSR" id="PIRSR000977-1"/>
    </source>
</evidence>
<dbReference type="InterPro" id="IPR013620">
    <property type="entry name" value="Exonuc_1_SH3"/>
</dbReference>
<gene>
    <name evidence="19" type="ORF">Xsto_00482</name>
</gene>
<feature type="binding site" evidence="15">
    <location>
        <position position="31"/>
    </location>
    <ligand>
        <name>substrate</name>
    </ligand>
</feature>
<dbReference type="PROSITE" id="PS51785">
    <property type="entry name" value="EXOI_C"/>
    <property type="match status" value="1"/>
</dbReference>
<dbReference type="Gene3D" id="1.20.1280.70">
    <property type="entry name" value="Exonuclease ExoI, domain 3"/>
    <property type="match status" value="1"/>
</dbReference>
<evidence type="ECO:0000256" key="16">
    <source>
        <dbReference type="PIRSR" id="PIRSR000977-2"/>
    </source>
</evidence>
<dbReference type="CDD" id="cd06138">
    <property type="entry name" value="ExoI_N"/>
    <property type="match status" value="1"/>
</dbReference>
<evidence type="ECO:0000256" key="11">
    <source>
        <dbReference type="ARBA" id="ARBA00023204"/>
    </source>
</evidence>
<evidence type="ECO:0000256" key="8">
    <source>
        <dbReference type="ARBA" id="ARBA00022839"/>
    </source>
</evidence>
<dbReference type="InterPro" id="IPR036397">
    <property type="entry name" value="RNaseH_sf"/>
</dbReference>
<comment type="function">
    <text evidence="12">Degrades single-stranded DNA (ssDNA) in a highly processive manner. Also functions as a DNA deoxyribophosphodiesterase that releases deoxyribose-phosphate moieties following the cleavage of DNA at an apurinic/apyrimidinic (AP) site by either an AP endonuclease or AP lyase.</text>
</comment>
<feature type="binding site" evidence="16">
    <location>
        <position position="29"/>
    </location>
    <ligand>
        <name>Mg(2+)</name>
        <dbReference type="ChEBI" id="CHEBI:18420"/>
        <label>1</label>
    </ligand>
</feature>
<evidence type="ECO:0000256" key="3">
    <source>
        <dbReference type="ARBA" id="ARBA00019900"/>
    </source>
</evidence>